<accession>A0ABU7DQY9</accession>
<organism evidence="1 2">
    <name type="scientific">Characodon lateralis</name>
    <dbReference type="NCBI Taxonomy" id="208331"/>
    <lineage>
        <taxon>Eukaryota</taxon>
        <taxon>Metazoa</taxon>
        <taxon>Chordata</taxon>
        <taxon>Craniata</taxon>
        <taxon>Vertebrata</taxon>
        <taxon>Euteleostomi</taxon>
        <taxon>Actinopterygii</taxon>
        <taxon>Neopterygii</taxon>
        <taxon>Teleostei</taxon>
        <taxon>Neoteleostei</taxon>
        <taxon>Acanthomorphata</taxon>
        <taxon>Ovalentaria</taxon>
        <taxon>Atherinomorphae</taxon>
        <taxon>Cyprinodontiformes</taxon>
        <taxon>Goodeidae</taxon>
        <taxon>Characodon</taxon>
    </lineage>
</organism>
<comment type="caution">
    <text evidence="1">The sequence shown here is derived from an EMBL/GenBank/DDBJ whole genome shotgun (WGS) entry which is preliminary data.</text>
</comment>
<evidence type="ECO:0000313" key="2">
    <source>
        <dbReference type="Proteomes" id="UP001352852"/>
    </source>
</evidence>
<dbReference type="Proteomes" id="UP001352852">
    <property type="component" value="Unassembled WGS sequence"/>
</dbReference>
<dbReference type="EMBL" id="JAHUTJ010033836">
    <property type="protein sequence ID" value="MED6277497.1"/>
    <property type="molecule type" value="Genomic_DNA"/>
</dbReference>
<proteinExistence type="predicted"/>
<protein>
    <submittedName>
        <fullName evidence="1">Uncharacterized protein</fullName>
    </submittedName>
</protein>
<sequence>MRRRGKWLLGDVVFDKNGDDDHDKILESSEIVEFQEAEIGRLVMILCLFQEIMAMMVEHWRVDRQVTVGAKEESRQQIQRSGEEMNRGKLGMGFPITFYNKVGSVLSSRKAPRTGTRIPGSRTTRREPVLYKLLLIGLDEPQLGGVTCRSHHAREEVKHT</sequence>
<gene>
    <name evidence="1" type="ORF">CHARACLAT_014116</name>
</gene>
<name>A0ABU7DQY9_9TELE</name>
<evidence type="ECO:0000313" key="1">
    <source>
        <dbReference type="EMBL" id="MED6277497.1"/>
    </source>
</evidence>
<reference evidence="1 2" key="1">
    <citation type="submission" date="2021-06" db="EMBL/GenBank/DDBJ databases">
        <authorList>
            <person name="Palmer J.M."/>
        </authorList>
    </citation>
    <scope>NUCLEOTIDE SEQUENCE [LARGE SCALE GENOMIC DNA]</scope>
    <source>
        <strain evidence="1 2">CL_MEX2019</strain>
        <tissue evidence="1">Muscle</tissue>
    </source>
</reference>
<keyword evidence="2" id="KW-1185">Reference proteome</keyword>